<evidence type="ECO:0000313" key="3">
    <source>
        <dbReference type="Proteomes" id="UP000887013"/>
    </source>
</evidence>
<name>A0A8X6JYS6_NEPPI</name>
<evidence type="ECO:0000256" key="1">
    <source>
        <dbReference type="SAM" id="MobiDB-lite"/>
    </source>
</evidence>
<evidence type="ECO:0000313" key="2">
    <source>
        <dbReference type="EMBL" id="GFS46479.1"/>
    </source>
</evidence>
<feature type="region of interest" description="Disordered" evidence="1">
    <location>
        <begin position="1"/>
        <end position="25"/>
    </location>
</feature>
<gene>
    <name evidence="2" type="ORF">NPIL_377301</name>
</gene>
<feature type="compositionally biased region" description="Low complexity" evidence="1">
    <location>
        <begin position="14"/>
        <end position="25"/>
    </location>
</feature>
<reference evidence="2" key="1">
    <citation type="submission" date="2020-08" db="EMBL/GenBank/DDBJ databases">
        <title>Multicomponent nature underlies the extraordinary mechanical properties of spider dragline silk.</title>
        <authorList>
            <person name="Kono N."/>
            <person name="Nakamura H."/>
            <person name="Mori M."/>
            <person name="Yoshida Y."/>
            <person name="Ohtoshi R."/>
            <person name="Malay A.D."/>
            <person name="Moran D.A.P."/>
            <person name="Tomita M."/>
            <person name="Numata K."/>
            <person name="Arakawa K."/>
        </authorList>
    </citation>
    <scope>NUCLEOTIDE SEQUENCE</scope>
</reference>
<accession>A0A8X6JYS6</accession>
<protein>
    <submittedName>
        <fullName evidence="2">Uncharacterized protein</fullName>
    </submittedName>
</protein>
<keyword evidence="3" id="KW-1185">Reference proteome</keyword>
<dbReference type="AlphaFoldDB" id="A0A8X6JYS6"/>
<sequence>IYSKESVDGELGGEESNSNNVIDNENNVTSADAMIVPKHRVDAAHLILSLNSKVPNPNCATEYKKGYVMRKCCMDPSGKKSEYINFDLF</sequence>
<organism evidence="2 3">
    <name type="scientific">Nephila pilipes</name>
    <name type="common">Giant wood spider</name>
    <name type="synonym">Nephila maculata</name>
    <dbReference type="NCBI Taxonomy" id="299642"/>
    <lineage>
        <taxon>Eukaryota</taxon>
        <taxon>Metazoa</taxon>
        <taxon>Ecdysozoa</taxon>
        <taxon>Arthropoda</taxon>
        <taxon>Chelicerata</taxon>
        <taxon>Arachnida</taxon>
        <taxon>Araneae</taxon>
        <taxon>Araneomorphae</taxon>
        <taxon>Entelegynae</taxon>
        <taxon>Araneoidea</taxon>
        <taxon>Nephilidae</taxon>
        <taxon>Nephila</taxon>
    </lineage>
</organism>
<proteinExistence type="predicted"/>
<feature type="non-terminal residue" evidence="2">
    <location>
        <position position="1"/>
    </location>
</feature>
<dbReference type="EMBL" id="BMAW01090784">
    <property type="protein sequence ID" value="GFS46479.1"/>
    <property type="molecule type" value="Genomic_DNA"/>
</dbReference>
<comment type="caution">
    <text evidence="2">The sequence shown here is derived from an EMBL/GenBank/DDBJ whole genome shotgun (WGS) entry which is preliminary data.</text>
</comment>
<dbReference type="Proteomes" id="UP000887013">
    <property type="component" value="Unassembled WGS sequence"/>
</dbReference>